<feature type="disulfide bond" evidence="6">
    <location>
        <begin position="805"/>
        <end position="820"/>
    </location>
</feature>
<dbReference type="InterPro" id="IPR007110">
    <property type="entry name" value="Ig-like_dom"/>
</dbReference>
<dbReference type="InterPro" id="IPR003599">
    <property type="entry name" value="Ig_sub"/>
</dbReference>
<evidence type="ECO:0000256" key="7">
    <source>
        <dbReference type="SAM" id="SignalP"/>
    </source>
</evidence>
<evidence type="ECO:0000256" key="6">
    <source>
        <dbReference type="PROSITE-ProRule" id="PRU00124"/>
    </source>
</evidence>
<feature type="domain" description="Ig-like" evidence="8">
    <location>
        <begin position="866"/>
        <end position="965"/>
    </location>
</feature>
<dbReference type="InterPro" id="IPR036055">
    <property type="entry name" value="LDL_receptor-like_sf"/>
</dbReference>
<dbReference type="Proteomes" id="UP001497525">
    <property type="component" value="Unassembled WGS sequence"/>
</dbReference>
<dbReference type="AlphaFoldDB" id="A0AAV2T7M9"/>
<feature type="disulfide bond" evidence="6">
    <location>
        <begin position="747"/>
        <end position="765"/>
    </location>
</feature>
<evidence type="ECO:0000256" key="1">
    <source>
        <dbReference type="ARBA" id="ARBA00004479"/>
    </source>
</evidence>
<dbReference type="SUPFAM" id="SSF57424">
    <property type="entry name" value="LDL receptor-like module"/>
    <property type="match status" value="2"/>
</dbReference>
<dbReference type="InterPro" id="IPR003598">
    <property type="entry name" value="Ig_sub2"/>
</dbReference>
<keyword evidence="2" id="KW-0472">Membrane</keyword>
<dbReference type="InterPro" id="IPR023415">
    <property type="entry name" value="LDLR_class-A_CS"/>
</dbReference>
<accession>A0AAV2T7M9</accession>
<dbReference type="Gene3D" id="2.60.40.10">
    <property type="entry name" value="Immunoglobulins"/>
    <property type="match status" value="5"/>
</dbReference>
<keyword evidence="3 6" id="KW-1015">Disulfide bond</keyword>
<dbReference type="CDD" id="cd00112">
    <property type="entry name" value="LDLa"/>
    <property type="match status" value="3"/>
</dbReference>
<evidence type="ECO:0000256" key="3">
    <source>
        <dbReference type="ARBA" id="ARBA00023157"/>
    </source>
</evidence>
<gene>
    <name evidence="9" type="ORF">CDAUBV1_LOCUS5669</name>
</gene>
<dbReference type="InterPro" id="IPR036179">
    <property type="entry name" value="Ig-like_dom_sf"/>
</dbReference>
<dbReference type="SUPFAM" id="SSF48726">
    <property type="entry name" value="Immunoglobulin"/>
    <property type="match status" value="5"/>
</dbReference>
<evidence type="ECO:0000313" key="9">
    <source>
        <dbReference type="EMBL" id="CAL5132831.1"/>
    </source>
</evidence>
<dbReference type="GO" id="GO:0005911">
    <property type="term" value="C:cell-cell junction"/>
    <property type="evidence" value="ECO:0007669"/>
    <property type="project" value="TreeGrafter"/>
</dbReference>
<dbReference type="PRINTS" id="PR00261">
    <property type="entry name" value="LDLRECEPTOR"/>
</dbReference>
<keyword evidence="7" id="KW-0732">Signal</keyword>
<evidence type="ECO:0000259" key="8">
    <source>
        <dbReference type="PROSITE" id="PS50835"/>
    </source>
</evidence>
<feature type="domain" description="Ig-like" evidence="8">
    <location>
        <begin position="148"/>
        <end position="234"/>
    </location>
</feature>
<sequence>MVAITYAGYSGQRRLGLIACIWLLLCPTLGQAQYWRHASAIRPAQPDYVSRATVLEGRRVVLNCSVELPPEVSPQQVEYRWERPEGNPIGYNKIYVIPQARLSDAGLYVCLMTAHLGYAGGQFSDRYRLNLNVQEDISIGGSAYLEEPRITLTPGDPPPLDIELGKDLYSRCSVPDEQNYDFRWIRRAPGGEDEQLSSNARLIVSQVKREDLMYPILCQVTRRSDGQVFYKELKLRTTNGRPSLPLNLQLTIRSLPLENLAEGRVMRRCLFENVPDVNQMFDFRWLDQSNRVVTDGDTLYLVIQDLTDLGHYTCEATHRQTGTIFHARYHVTRAEPSQAFHYTVSIRPLSPEVIMGQPYNMVCEVTPPPSERVQYTWYHNDQRISRGARLELPNLAYPDIGSYVCMAEWTPSTMGAADGARLGPMSANATMELILSLTRESQVGLSAPPGSVLVTLPGETRELHCEYDVTGPREVVWYFENEPLERHPTLNATGRVYRVDKMRVSIITLRGVESRHGGTYECSVDGQSKQTHVIVRVNEGLEINPENYTVDADAPVEFHCRAHGIEGNVNRQIEWYFRRFDEHEIRPLRLSDPDGFVRQDDPFASHTSFINKRHVNKQDEGEYICRLPSRGWEEVGRLFVRSPAQMRVVLTPSTITVRVRAPIEMECFAMDDTNRPSAYPPTIRIRDPRIRPTIETVSNNRVRMRIPEGLTADMNGVQVECIHEDSGASVIGVINVEDACPQGHRHCRSGECLPAGRFCDGVRDCADNSDEDPMFCNACDPIAKKCEFYRNQQPLKQTYMIHWACDGEDDCGNGFDESRCPDPSISSCIGTMYTCPTGNRQIPASFVCDKDNDCPYGEDEQNCAAPIIEPSTIYRFPVRTGGQVVLQCRVRGYPLPRVVWRFNWGCVSDESRFRVVSSVQDCNQPIQTVVSTLTISDVRPGDDGIYNCEALSGSYRAMSNDYFVTLEG</sequence>
<dbReference type="PANTHER" id="PTHR11640:SF31">
    <property type="entry name" value="IRREGULAR CHIASM C-ROUGHEST PROTEIN-RELATED"/>
    <property type="match status" value="1"/>
</dbReference>
<dbReference type="PANTHER" id="PTHR11640">
    <property type="entry name" value="NEPHRIN"/>
    <property type="match status" value="1"/>
</dbReference>
<dbReference type="EMBL" id="CAXLJL010000145">
    <property type="protein sequence ID" value="CAL5132831.1"/>
    <property type="molecule type" value="Genomic_DNA"/>
</dbReference>
<feature type="chain" id="PRO_5043830916" description="Ig-like domain-containing protein" evidence="7">
    <location>
        <begin position="33"/>
        <end position="968"/>
    </location>
</feature>
<feature type="domain" description="Ig-like" evidence="8">
    <location>
        <begin position="242"/>
        <end position="325"/>
    </location>
</feature>
<feature type="domain" description="Ig-like" evidence="8">
    <location>
        <begin position="46"/>
        <end position="130"/>
    </location>
</feature>
<protein>
    <recommendedName>
        <fullName evidence="8">Ig-like domain-containing protein</fullName>
    </recommendedName>
</protein>
<dbReference type="GO" id="GO:0098609">
    <property type="term" value="P:cell-cell adhesion"/>
    <property type="evidence" value="ECO:0007669"/>
    <property type="project" value="TreeGrafter"/>
</dbReference>
<evidence type="ECO:0000256" key="5">
    <source>
        <dbReference type="ARBA" id="ARBA00023319"/>
    </source>
</evidence>
<comment type="caution">
    <text evidence="6">Lacks conserved residue(s) required for the propagation of feature annotation.</text>
</comment>
<dbReference type="PROSITE" id="PS50835">
    <property type="entry name" value="IG_LIKE"/>
    <property type="match status" value="7"/>
</dbReference>
<feature type="domain" description="Ig-like" evidence="8">
    <location>
        <begin position="448"/>
        <end position="534"/>
    </location>
</feature>
<feature type="disulfide bond" evidence="6">
    <location>
        <begin position="740"/>
        <end position="752"/>
    </location>
</feature>
<name>A0AAV2T7M9_CALDB</name>
<dbReference type="SMART" id="SM00408">
    <property type="entry name" value="IGc2"/>
    <property type="match status" value="5"/>
</dbReference>
<dbReference type="PROSITE" id="PS01209">
    <property type="entry name" value="LDLRA_1"/>
    <property type="match status" value="1"/>
</dbReference>
<dbReference type="InterPro" id="IPR013783">
    <property type="entry name" value="Ig-like_fold"/>
</dbReference>
<dbReference type="Gene3D" id="4.10.400.10">
    <property type="entry name" value="Low-density Lipoprotein Receptor"/>
    <property type="match status" value="2"/>
</dbReference>
<dbReference type="PROSITE" id="PS50068">
    <property type="entry name" value="LDLRA_2"/>
    <property type="match status" value="3"/>
</dbReference>
<dbReference type="SMART" id="SM00192">
    <property type="entry name" value="LDLa"/>
    <property type="match status" value="3"/>
</dbReference>
<dbReference type="Pfam" id="PF00057">
    <property type="entry name" value="Ldl_recept_a"/>
    <property type="match status" value="2"/>
</dbReference>
<feature type="disulfide bond" evidence="6">
    <location>
        <begin position="848"/>
        <end position="863"/>
    </location>
</feature>
<dbReference type="GO" id="GO:0050839">
    <property type="term" value="F:cell adhesion molecule binding"/>
    <property type="evidence" value="ECO:0007669"/>
    <property type="project" value="TreeGrafter"/>
</dbReference>
<evidence type="ECO:0000256" key="2">
    <source>
        <dbReference type="ARBA" id="ARBA00023136"/>
    </source>
</evidence>
<keyword evidence="5" id="KW-0393">Immunoglobulin domain</keyword>
<feature type="signal peptide" evidence="7">
    <location>
        <begin position="1"/>
        <end position="32"/>
    </location>
</feature>
<feature type="domain" description="Ig-like" evidence="8">
    <location>
        <begin position="336"/>
        <end position="423"/>
    </location>
</feature>
<evidence type="ECO:0000256" key="4">
    <source>
        <dbReference type="ARBA" id="ARBA00023180"/>
    </source>
</evidence>
<dbReference type="InterPro" id="IPR002172">
    <property type="entry name" value="LDrepeatLR_classA_rpt"/>
</dbReference>
<dbReference type="GO" id="GO:0005886">
    <property type="term" value="C:plasma membrane"/>
    <property type="evidence" value="ECO:0007669"/>
    <property type="project" value="TreeGrafter"/>
</dbReference>
<reference evidence="9" key="1">
    <citation type="submission" date="2024-06" db="EMBL/GenBank/DDBJ databases">
        <authorList>
            <person name="Liu X."/>
            <person name="Lenzi L."/>
            <person name="Haldenby T S."/>
            <person name="Uol C."/>
        </authorList>
    </citation>
    <scope>NUCLEOTIDE SEQUENCE</scope>
</reference>
<organism evidence="9 10">
    <name type="scientific">Calicophoron daubneyi</name>
    <name type="common">Rumen fluke</name>
    <name type="synonym">Paramphistomum daubneyi</name>
    <dbReference type="NCBI Taxonomy" id="300641"/>
    <lineage>
        <taxon>Eukaryota</taxon>
        <taxon>Metazoa</taxon>
        <taxon>Spiralia</taxon>
        <taxon>Lophotrochozoa</taxon>
        <taxon>Platyhelminthes</taxon>
        <taxon>Trematoda</taxon>
        <taxon>Digenea</taxon>
        <taxon>Plagiorchiida</taxon>
        <taxon>Pronocephalata</taxon>
        <taxon>Paramphistomoidea</taxon>
        <taxon>Paramphistomidae</taxon>
        <taxon>Calicophoron</taxon>
    </lineage>
</organism>
<keyword evidence="4" id="KW-0325">Glycoprotein</keyword>
<comment type="subcellular location">
    <subcellularLocation>
        <location evidence="1">Membrane</location>
        <topology evidence="1">Single-pass type I membrane protein</topology>
    </subcellularLocation>
</comment>
<proteinExistence type="predicted"/>
<dbReference type="Pfam" id="PF13927">
    <property type="entry name" value="Ig_3"/>
    <property type="match status" value="1"/>
</dbReference>
<dbReference type="CDD" id="cd00096">
    <property type="entry name" value="Ig"/>
    <property type="match status" value="2"/>
</dbReference>
<dbReference type="InterPro" id="IPR051275">
    <property type="entry name" value="Cell_adhesion_signaling"/>
</dbReference>
<comment type="caution">
    <text evidence="9">The sequence shown here is derived from an EMBL/GenBank/DDBJ whole genome shotgun (WGS) entry which is preliminary data.</text>
</comment>
<feature type="domain" description="Ig-like" evidence="8">
    <location>
        <begin position="539"/>
        <end position="627"/>
    </location>
</feature>
<evidence type="ECO:0000313" key="10">
    <source>
        <dbReference type="Proteomes" id="UP001497525"/>
    </source>
</evidence>
<dbReference type="SMART" id="SM00409">
    <property type="entry name" value="IG"/>
    <property type="match status" value="6"/>
</dbReference>